<dbReference type="STRING" id="181874.A0A409WBB1"/>
<comment type="caution">
    <text evidence="4">The sequence shown here is derived from an EMBL/GenBank/DDBJ whole genome shotgun (WGS) entry which is preliminary data.</text>
</comment>
<dbReference type="SUPFAM" id="SSF51735">
    <property type="entry name" value="NAD(P)-binding Rossmann-fold domains"/>
    <property type="match status" value="1"/>
</dbReference>
<dbReference type="Pfam" id="PF07993">
    <property type="entry name" value="NAD_binding_4"/>
    <property type="match status" value="1"/>
</dbReference>
<evidence type="ECO:0000313" key="4">
    <source>
        <dbReference type="EMBL" id="PPQ75779.1"/>
    </source>
</evidence>
<protein>
    <recommendedName>
        <fullName evidence="3">Thioester reductase (TE) domain-containing protein</fullName>
    </recommendedName>
</protein>
<evidence type="ECO:0000256" key="2">
    <source>
        <dbReference type="ARBA" id="ARBA00022553"/>
    </source>
</evidence>
<dbReference type="PANTHER" id="PTHR44845:SF1">
    <property type="entry name" value="L-2-AMINOADIPATE REDUCTASE"/>
    <property type="match status" value="1"/>
</dbReference>
<reference evidence="4 5" key="1">
    <citation type="journal article" date="2018" name="Evol. Lett.">
        <title>Horizontal gene cluster transfer increased hallucinogenic mushroom diversity.</title>
        <authorList>
            <person name="Reynolds H.T."/>
            <person name="Vijayakumar V."/>
            <person name="Gluck-Thaler E."/>
            <person name="Korotkin H.B."/>
            <person name="Matheny P.B."/>
            <person name="Slot J.C."/>
        </authorList>
    </citation>
    <scope>NUCLEOTIDE SEQUENCE [LARGE SCALE GENOMIC DNA]</scope>
    <source>
        <strain evidence="4 5">2629</strain>
    </source>
</reference>
<evidence type="ECO:0000313" key="5">
    <source>
        <dbReference type="Proteomes" id="UP000284842"/>
    </source>
</evidence>
<dbReference type="Proteomes" id="UP000284842">
    <property type="component" value="Unassembled WGS sequence"/>
</dbReference>
<dbReference type="Gene3D" id="3.40.50.720">
    <property type="entry name" value="NAD(P)-binding Rossmann-like Domain"/>
    <property type="match status" value="1"/>
</dbReference>
<keyword evidence="2" id="KW-0597">Phosphoprotein</keyword>
<gene>
    <name evidence="4" type="ORF">CVT24_002640</name>
</gene>
<dbReference type="PANTHER" id="PTHR44845">
    <property type="entry name" value="CARRIER DOMAIN-CONTAINING PROTEIN"/>
    <property type="match status" value="1"/>
</dbReference>
<evidence type="ECO:0000259" key="3">
    <source>
        <dbReference type="Pfam" id="PF07993"/>
    </source>
</evidence>
<organism evidence="4 5">
    <name type="scientific">Panaeolus cyanescens</name>
    <dbReference type="NCBI Taxonomy" id="181874"/>
    <lineage>
        <taxon>Eukaryota</taxon>
        <taxon>Fungi</taxon>
        <taxon>Dikarya</taxon>
        <taxon>Basidiomycota</taxon>
        <taxon>Agaricomycotina</taxon>
        <taxon>Agaricomycetes</taxon>
        <taxon>Agaricomycetidae</taxon>
        <taxon>Agaricales</taxon>
        <taxon>Agaricineae</taxon>
        <taxon>Galeropsidaceae</taxon>
        <taxon>Panaeolus</taxon>
    </lineage>
</organism>
<dbReference type="OrthoDB" id="429813at2759"/>
<sequence>MSTSTQAKRQAFNPAAEIATMERLISKYSVTDIPPTPLSETTGTKLDFASSSPQGVFKPVAFITGTTGNLGSYLLSSLLCSDKVTKLYAFNRRGSGSIRQRHVAALQDKGLDVKVLDDKRLILLEGDLSKDNFGLDPKIYEQLRINVTLFLHVAWPVNWMAPLSQFEQSIHGTSNLIRFAKTSPNASHLRFFFTSSISSCVSFRDDGYITEDALCSPKDALGMGYGQAKYIVDRILANSGLRNASTLRIGQLSGCQNTGVWSPFEWIPVIIRSSVSLGCFPFNPGVRSKRISWQCV</sequence>
<dbReference type="InParanoid" id="A0A409WBB1"/>
<proteinExistence type="predicted"/>
<dbReference type="InterPro" id="IPR013120">
    <property type="entry name" value="FAR_NAD-bd"/>
</dbReference>
<feature type="domain" description="Thioester reductase (TE)" evidence="3">
    <location>
        <begin position="63"/>
        <end position="283"/>
    </location>
</feature>
<keyword evidence="5" id="KW-1185">Reference proteome</keyword>
<dbReference type="AlphaFoldDB" id="A0A409WBB1"/>
<accession>A0A409WBB1</accession>
<dbReference type="EMBL" id="NHTK01005641">
    <property type="protein sequence ID" value="PPQ75779.1"/>
    <property type="molecule type" value="Genomic_DNA"/>
</dbReference>
<dbReference type="InterPro" id="IPR036291">
    <property type="entry name" value="NAD(P)-bd_dom_sf"/>
</dbReference>
<name>A0A409WBB1_9AGAR</name>
<evidence type="ECO:0000256" key="1">
    <source>
        <dbReference type="ARBA" id="ARBA00022450"/>
    </source>
</evidence>
<keyword evidence="1" id="KW-0596">Phosphopantetheine</keyword>